<gene>
    <name evidence="1" type="ORF">EVAR_90329_1</name>
</gene>
<evidence type="ECO:0000313" key="2">
    <source>
        <dbReference type="Proteomes" id="UP000299102"/>
    </source>
</evidence>
<protein>
    <submittedName>
        <fullName evidence="1">Uncharacterized protein</fullName>
    </submittedName>
</protein>
<comment type="caution">
    <text evidence="1">The sequence shown here is derived from an EMBL/GenBank/DDBJ whole genome shotgun (WGS) entry which is preliminary data.</text>
</comment>
<name>A0A4C1YJC9_EUMVA</name>
<organism evidence="1 2">
    <name type="scientific">Eumeta variegata</name>
    <name type="common">Bagworm moth</name>
    <name type="synonym">Eumeta japonica</name>
    <dbReference type="NCBI Taxonomy" id="151549"/>
    <lineage>
        <taxon>Eukaryota</taxon>
        <taxon>Metazoa</taxon>
        <taxon>Ecdysozoa</taxon>
        <taxon>Arthropoda</taxon>
        <taxon>Hexapoda</taxon>
        <taxon>Insecta</taxon>
        <taxon>Pterygota</taxon>
        <taxon>Neoptera</taxon>
        <taxon>Endopterygota</taxon>
        <taxon>Lepidoptera</taxon>
        <taxon>Glossata</taxon>
        <taxon>Ditrysia</taxon>
        <taxon>Tineoidea</taxon>
        <taxon>Psychidae</taxon>
        <taxon>Oiketicinae</taxon>
        <taxon>Eumeta</taxon>
    </lineage>
</organism>
<reference evidence="1 2" key="1">
    <citation type="journal article" date="2019" name="Commun. Biol.">
        <title>The bagworm genome reveals a unique fibroin gene that provides high tensile strength.</title>
        <authorList>
            <person name="Kono N."/>
            <person name="Nakamura H."/>
            <person name="Ohtoshi R."/>
            <person name="Tomita M."/>
            <person name="Numata K."/>
            <person name="Arakawa K."/>
        </authorList>
    </citation>
    <scope>NUCLEOTIDE SEQUENCE [LARGE SCALE GENOMIC DNA]</scope>
</reference>
<keyword evidence="2" id="KW-1185">Reference proteome</keyword>
<sequence length="90" mass="9788">MESRNRTDIENGTKFEIESGTGIRVKGATEIRTTSRSRIGIETDIENCDRYRECKTKRSPSAGGPVIRHSASRQLCAGPADSGALFASVE</sequence>
<accession>A0A4C1YJC9</accession>
<dbReference type="AlphaFoldDB" id="A0A4C1YJC9"/>
<dbReference type="Proteomes" id="UP000299102">
    <property type="component" value="Unassembled WGS sequence"/>
</dbReference>
<proteinExistence type="predicted"/>
<dbReference type="EMBL" id="BGZK01001238">
    <property type="protein sequence ID" value="GBP75160.1"/>
    <property type="molecule type" value="Genomic_DNA"/>
</dbReference>
<evidence type="ECO:0000313" key="1">
    <source>
        <dbReference type="EMBL" id="GBP75160.1"/>
    </source>
</evidence>